<evidence type="ECO:0000313" key="2">
    <source>
        <dbReference type="EMBL" id="CAA9406313.1"/>
    </source>
</evidence>
<evidence type="ECO:0000256" key="1">
    <source>
        <dbReference type="SAM" id="Phobius"/>
    </source>
</evidence>
<gene>
    <name evidence="2" type="ORF">AVDCRST_MAG35-1177</name>
</gene>
<feature type="transmembrane region" description="Helical" evidence="1">
    <location>
        <begin position="6"/>
        <end position="25"/>
    </location>
</feature>
<feature type="non-terminal residue" evidence="2">
    <location>
        <position position="36"/>
    </location>
</feature>
<keyword evidence="1" id="KW-0812">Transmembrane</keyword>
<keyword evidence="1" id="KW-1133">Transmembrane helix</keyword>
<accession>A0A6J4P4R5</accession>
<reference evidence="2" key="1">
    <citation type="submission" date="2020-02" db="EMBL/GenBank/DDBJ databases">
        <authorList>
            <person name="Meier V. D."/>
        </authorList>
    </citation>
    <scope>NUCLEOTIDE SEQUENCE</scope>
    <source>
        <strain evidence="2">AVDCRST_MAG35</strain>
    </source>
</reference>
<protein>
    <submittedName>
        <fullName evidence="2">Uncharacterized protein</fullName>
    </submittedName>
</protein>
<dbReference type="AlphaFoldDB" id="A0A6J4P4R5"/>
<proteinExistence type="predicted"/>
<keyword evidence="1" id="KW-0472">Membrane</keyword>
<sequence length="36" mass="3601">MDALTAALAGLVLGLLVSALVLAGLRRTRRRAGAGP</sequence>
<name>A0A6J4P4R5_9ACTN</name>
<dbReference type="EMBL" id="CADCUY010000242">
    <property type="protein sequence ID" value="CAA9406313.1"/>
    <property type="molecule type" value="Genomic_DNA"/>
</dbReference>
<organism evidence="2">
    <name type="scientific">uncultured Quadrisphaera sp</name>
    <dbReference type="NCBI Taxonomy" id="904978"/>
    <lineage>
        <taxon>Bacteria</taxon>
        <taxon>Bacillati</taxon>
        <taxon>Actinomycetota</taxon>
        <taxon>Actinomycetes</taxon>
        <taxon>Kineosporiales</taxon>
        <taxon>Kineosporiaceae</taxon>
        <taxon>Quadrisphaera</taxon>
        <taxon>environmental samples</taxon>
    </lineage>
</organism>